<reference evidence="1 2" key="1">
    <citation type="submission" date="2024-01" db="EMBL/GenBank/DDBJ databases">
        <title>The genomes of 5 underutilized Papilionoideae crops provide insights into root nodulation and disease resistanc.</title>
        <authorList>
            <person name="Jiang F."/>
        </authorList>
    </citation>
    <scope>NUCLEOTIDE SEQUENCE [LARGE SCALE GENOMIC DNA]</scope>
    <source>
        <strain evidence="1">JINMINGXINNONG_FW02</strain>
        <tissue evidence="1">Leaves</tissue>
    </source>
</reference>
<name>A0AAN9N0A4_PHACN</name>
<dbReference type="EMBL" id="JAYMYR010000005">
    <property type="protein sequence ID" value="KAK7364349.1"/>
    <property type="molecule type" value="Genomic_DNA"/>
</dbReference>
<sequence>MEDGVDITANSVHPGVIPTNIIRYYIHPGLAGVAKMLLGFAFKNTQQGAATTCYVALHPEVRGISGEYFADNKIAKAGSKGRDIELAKKLWDFSMSLIK</sequence>
<accession>A0AAN9N0A4</accession>
<proteinExistence type="predicted"/>
<keyword evidence="2" id="KW-1185">Reference proteome</keyword>
<comment type="caution">
    <text evidence="1">The sequence shown here is derived from an EMBL/GenBank/DDBJ whole genome shotgun (WGS) entry which is preliminary data.</text>
</comment>
<protein>
    <submittedName>
        <fullName evidence="1">Uncharacterized protein</fullName>
    </submittedName>
</protein>
<organism evidence="1 2">
    <name type="scientific">Phaseolus coccineus</name>
    <name type="common">Scarlet runner bean</name>
    <name type="synonym">Phaseolus multiflorus</name>
    <dbReference type="NCBI Taxonomy" id="3886"/>
    <lineage>
        <taxon>Eukaryota</taxon>
        <taxon>Viridiplantae</taxon>
        <taxon>Streptophyta</taxon>
        <taxon>Embryophyta</taxon>
        <taxon>Tracheophyta</taxon>
        <taxon>Spermatophyta</taxon>
        <taxon>Magnoliopsida</taxon>
        <taxon>eudicotyledons</taxon>
        <taxon>Gunneridae</taxon>
        <taxon>Pentapetalae</taxon>
        <taxon>rosids</taxon>
        <taxon>fabids</taxon>
        <taxon>Fabales</taxon>
        <taxon>Fabaceae</taxon>
        <taxon>Papilionoideae</taxon>
        <taxon>50 kb inversion clade</taxon>
        <taxon>NPAAA clade</taxon>
        <taxon>indigoferoid/millettioid clade</taxon>
        <taxon>Phaseoleae</taxon>
        <taxon>Phaseolus</taxon>
    </lineage>
</organism>
<dbReference type="Gene3D" id="3.40.50.720">
    <property type="entry name" value="NAD(P)-binding Rossmann-like Domain"/>
    <property type="match status" value="1"/>
</dbReference>
<gene>
    <name evidence="1" type="ORF">VNO80_12933</name>
</gene>
<dbReference type="SUPFAM" id="SSF51735">
    <property type="entry name" value="NAD(P)-binding Rossmann-fold domains"/>
    <property type="match status" value="1"/>
</dbReference>
<dbReference type="PANTHER" id="PTHR48476">
    <property type="entry name" value="SHORT-CHAIN DEHYDROGENASE TIC 32, CHLOROPLASTIC-LIKE"/>
    <property type="match status" value="1"/>
</dbReference>
<dbReference type="AlphaFoldDB" id="A0AAN9N0A4"/>
<dbReference type="InterPro" id="IPR036291">
    <property type="entry name" value="NAD(P)-bd_dom_sf"/>
</dbReference>
<dbReference type="Proteomes" id="UP001374584">
    <property type="component" value="Unassembled WGS sequence"/>
</dbReference>
<evidence type="ECO:0000313" key="1">
    <source>
        <dbReference type="EMBL" id="KAK7364349.1"/>
    </source>
</evidence>
<dbReference type="InterPro" id="IPR055280">
    <property type="entry name" value="TIC32"/>
</dbReference>
<dbReference type="PANTHER" id="PTHR48476:SF1">
    <property type="entry name" value="SHORT-CHAIN DEHYDROGENASE TIC 32, CHLOROPLASTIC-LIKE"/>
    <property type="match status" value="1"/>
</dbReference>
<evidence type="ECO:0000313" key="2">
    <source>
        <dbReference type="Proteomes" id="UP001374584"/>
    </source>
</evidence>